<organism evidence="12 13">
    <name type="scientific">Pigmentiphaga soli</name>
    <dbReference type="NCBI Taxonomy" id="1007095"/>
    <lineage>
        <taxon>Bacteria</taxon>
        <taxon>Pseudomonadati</taxon>
        <taxon>Pseudomonadota</taxon>
        <taxon>Betaproteobacteria</taxon>
        <taxon>Burkholderiales</taxon>
        <taxon>Alcaligenaceae</taxon>
        <taxon>Pigmentiphaga</taxon>
    </lineage>
</organism>
<dbReference type="PANTHER" id="PTHR43345">
    <property type="entry name" value="3-ISOPROPYLMALATE DEHYDRATASE SMALL SUBUNIT 2-RELATED-RELATED"/>
    <property type="match status" value="1"/>
</dbReference>
<comment type="subunit">
    <text evidence="5 10">Heterodimer of LeuC and LeuD.</text>
</comment>
<comment type="caution">
    <text evidence="12">The sequence shown here is derived from an EMBL/GenBank/DDBJ whole genome shotgun (WGS) entry which is preliminary data.</text>
</comment>
<dbReference type="InterPro" id="IPR033940">
    <property type="entry name" value="IPMI_Swivel"/>
</dbReference>
<evidence type="ECO:0000256" key="1">
    <source>
        <dbReference type="ARBA" id="ARBA00000491"/>
    </source>
</evidence>
<keyword evidence="6 10" id="KW-0432">Leucine biosynthesis</keyword>
<dbReference type="HAMAP" id="MF_01031">
    <property type="entry name" value="LeuD_type1"/>
    <property type="match status" value="1"/>
</dbReference>
<evidence type="ECO:0000256" key="4">
    <source>
        <dbReference type="ARBA" id="ARBA00009845"/>
    </source>
</evidence>
<dbReference type="InterPro" id="IPR000573">
    <property type="entry name" value="AconitaseA/IPMdHydase_ssu_swvl"/>
</dbReference>
<dbReference type="SUPFAM" id="SSF52016">
    <property type="entry name" value="LeuD/IlvD-like"/>
    <property type="match status" value="1"/>
</dbReference>
<keyword evidence="7 10" id="KW-0028">Amino-acid biosynthesis</keyword>
<evidence type="ECO:0000256" key="2">
    <source>
        <dbReference type="ARBA" id="ARBA00002695"/>
    </source>
</evidence>
<reference evidence="13" key="1">
    <citation type="journal article" date="2019" name="Int. J. Syst. Evol. Microbiol.">
        <title>The Global Catalogue of Microorganisms (GCM) 10K type strain sequencing project: providing services to taxonomists for standard genome sequencing and annotation.</title>
        <authorList>
            <consortium name="The Broad Institute Genomics Platform"/>
            <consortium name="The Broad Institute Genome Sequencing Center for Infectious Disease"/>
            <person name="Wu L."/>
            <person name="Ma J."/>
        </authorList>
    </citation>
    <scope>NUCLEOTIDE SEQUENCE [LARGE SCALE GENOMIC DNA]</scope>
    <source>
        <strain evidence="13">JCM 17666</strain>
    </source>
</reference>
<dbReference type="NCBIfam" id="NF002458">
    <property type="entry name" value="PRK01641.1"/>
    <property type="match status" value="1"/>
</dbReference>
<evidence type="ECO:0000256" key="9">
    <source>
        <dbReference type="ARBA" id="ARBA00023304"/>
    </source>
</evidence>
<evidence type="ECO:0000256" key="3">
    <source>
        <dbReference type="ARBA" id="ARBA00004729"/>
    </source>
</evidence>
<evidence type="ECO:0000256" key="10">
    <source>
        <dbReference type="HAMAP-Rule" id="MF_01031"/>
    </source>
</evidence>
<keyword evidence="13" id="KW-1185">Reference proteome</keyword>
<keyword evidence="9 10" id="KW-0100">Branched-chain amino acid biosynthesis</keyword>
<dbReference type="Proteomes" id="UP001501671">
    <property type="component" value="Unassembled WGS sequence"/>
</dbReference>
<evidence type="ECO:0000256" key="6">
    <source>
        <dbReference type="ARBA" id="ARBA00022430"/>
    </source>
</evidence>
<evidence type="ECO:0000256" key="8">
    <source>
        <dbReference type="ARBA" id="ARBA00023239"/>
    </source>
</evidence>
<dbReference type="EC" id="4.2.1.33" evidence="10"/>
<evidence type="ECO:0000256" key="5">
    <source>
        <dbReference type="ARBA" id="ARBA00011271"/>
    </source>
</evidence>
<dbReference type="InterPro" id="IPR004431">
    <property type="entry name" value="3-IsopropMal_deHydase_ssu"/>
</dbReference>
<dbReference type="PANTHER" id="PTHR43345:SF5">
    <property type="entry name" value="3-ISOPROPYLMALATE DEHYDRATASE SMALL SUBUNIT"/>
    <property type="match status" value="1"/>
</dbReference>
<comment type="pathway">
    <text evidence="3 10">Amino-acid biosynthesis; L-leucine biosynthesis; L-leucine from 3-methyl-2-oxobutanoate: step 2/4.</text>
</comment>
<dbReference type="Gene3D" id="3.20.19.10">
    <property type="entry name" value="Aconitase, domain 4"/>
    <property type="match status" value="1"/>
</dbReference>
<evidence type="ECO:0000313" key="12">
    <source>
        <dbReference type="EMBL" id="GAA4328858.1"/>
    </source>
</evidence>
<comment type="similarity">
    <text evidence="4 10">Belongs to the LeuD family. LeuD type 1 subfamily.</text>
</comment>
<evidence type="ECO:0000256" key="7">
    <source>
        <dbReference type="ARBA" id="ARBA00022605"/>
    </source>
</evidence>
<gene>
    <name evidence="12" type="primary">leuD_7</name>
    <name evidence="10" type="synonym">leuD</name>
    <name evidence="12" type="ORF">GCM10023144_15060</name>
</gene>
<name>A0ABP8GRD4_9BURK</name>
<sequence length="209" mass="23206">MSPFTRITAVAAPLDMDNVDTDKLIPSRFFKKARGDGLQQYLLHDLRFDGDGRERADFVLNQAPYRAAKILVAGANFGCGSGREAAVYAVLDYGFSAVVAPSFGELYYGNMLQNGMLPVVLPEAACADLRRLLRERPGSCLEIDLETRSLTGPDGRRHVFDLAETARQRLLQGLDDIALILQHLPEIEAYESRMRADMPWRHRPPAGVS</sequence>
<dbReference type="RefSeq" id="WP_345247928.1">
    <property type="nucleotide sequence ID" value="NZ_BAABFO010000006.1"/>
</dbReference>
<comment type="catalytic activity">
    <reaction evidence="1 10">
        <text>(2R,3S)-3-isopropylmalate = (2S)-2-isopropylmalate</text>
        <dbReference type="Rhea" id="RHEA:32287"/>
        <dbReference type="ChEBI" id="CHEBI:1178"/>
        <dbReference type="ChEBI" id="CHEBI:35121"/>
        <dbReference type="EC" id="4.2.1.33"/>
    </reaction>
</comment>
<dbReference type="InterPro" id="IPR015928">
    <property type="entry name" value="Aconitase/3IPM_dehydase_swvl"/>
</dbReference>
<keyword evidence="8 10" id="KW-0456">Lyase</keyword>
<proteinExistence type="inferred from homology"/>
<feature type="domain" description="Aconitase A/isopropylmalate dehydratase small subunit swivel" evidence="11">
    <location>
        <begin position="1"/>
        <end position="123"/>
    </location>
</feature>
<protein>
    <recommendedName>
        <fullName evidence="10">3-isopropylmalate dehydratase small subunit</fullName>
        <ecNumber evidence="10">4.2.1.33</ecNumber>
    </recommendedName>
    <alternativeName>
        <fullName evidence="10">Alpha-IPM isomerase</fullName>
        <shortName evidence="10">IPMI</shortName>
    </alternativeName>
    <alternativeName>
        <fullName evidence="10">Isopropylmalate isomerase</fullName>
    </alternativeName>
</protein>
<evidence type="ECO:0000259" key="11">
    <source>
        <dbReference type="Pfam" id="PF00694"/>
    </source>
</evidence>
<dbReference type="InterPro" id="IPR050075">
    <property type="entry name" value="LeuD"/>
</dbReference>
<accession>A0ABP8GRD4</accession>
<dbReference type="CDD" id="cd01577">
    <property type="entry name" value="IPMI_Swivel"/>
    <property type="match status" value="1"/>
</dbReference>
<dbReference type="NCBIfam" id="TIGR00171">
    <property type="entry name" value="leuD"/>
    <property type="match status" value="1"/>
</dbReference>
<dbReference type="Pfam" id="PF00694">
    <property type="entry name" value="Aconitase_C"/>
    <property type="match status" value="1"/>
</dbReference>
<comment type="function">
    <text evidence="2 10">Catalyzes the isomerization between 2-isopropylmalate and 3-isopropylmalate, via the formation of 2-isopropylmaleate.</text>
</comment>
<evidence type="ECO:0000313" key="13">
    <source>
        <dbReference type="Proteomes" id="UP001501671"/>
    </source>
</evidence>
<dbReference type="EMBL" id="BAABFO010000006">
    <property type="protein sequence ID" value="GAA4328858.1"/>
    <property type="molecule type" value="Genomic_DNA"/>
</dbReference>